<keyword evidence="1" id="KW-0694">RNA-binding</keyword>
<dbReference type="InterPro" id="IPR035979">
    <property type="entry name" value="RBD_domain_sf"/>
</dbReference>
<keyword evidence="4" id="KW-1185">Reference proteome</keyword>
<gene>
    <name evidence="3" type="ORF">LVIROSA_LOCUS13347</name>
</gene>
<dbReference type="EMBL" id="CAKMRJ010002223">
    <property type="protein sequence ID" value="CAH1426257.1"/>
    <property type="molecule type" value="Genomic_DNA"/>
</dbReference>
<organism evidence="3 4">
    <name type="scientific">Lactuca virosa</name>
    <dbReference type="NCBI Taxonomy" id="75947"/>
    <lineage>
        <taxon>Eukaryota</taxon>
        <taxon>Viridiplantae</taxon>
        <taxon>Streptophyta</taxon>
        <taxon>Embryophyta</taxon>
        <taxon>Tracheophyta</taxon>
        <taxon>Spermatophyta</taxon>
        <taxon>Magnoliopsida</taxon>
        <taxon>eudicotyledons</taxon>
        <taxon>Gunneridae</taxon>
        <taxon>Pentapetalae</taxon>
        <taxon>asterids</taxon>
        <taxon>campanulids</taxon>
        <taxon>Asterales</taxon>
        <taxon>Asteraceae</taxon>
        <taxon>Cichorioideae</taxon>
        <taxon>Cichorieae</taxon>
        <taxon>Lactucinae</taxon>
        <taxon>Lactuca</taxon>
    </lineage>
</organism>
<accession>A0AAU9MKD5</accession>
<evidence type="ECO:0000259" key="2">
    <source>
        <dbReference type="PROSITE" id="PS50102"/>
    </source>
</evidence>
<dbReference type="InterPro" id="IPR000504">
    <property type="entry name" value="RRM_dom"/>
</dbReference>
<reference evidence="3 4" key="1">
    <citation type="submission" date="2022-01" db="EMBL/GenBank/DDBJ databases">
        <authorList>
            <person name="Xiong W."/>
            <person name="Schranz E."/>
        </authorList>
    </citation>
    <scope>NUCLEOTIDE SEQUENCE [LARGE SCALE GENOMIC DNA]</scope>
</reference>
<dbReference type="InterPro" id="IPR012677">
    <property type="entry name" value="Nucleotide-bd_a/b_plait_sf"/>
</dbReference>
<comment type="caution">
    <text evidence="3">The sequence shown here is derived from an EMBL/GenBank/DDBJ whole genome shotgun (WGS) entry which is preliminary data.</text>
</comment>
<proteinExistence type="predicted"/>
<feature type="domain" description="RRM" evidence="2">
    <location>
        <begin position="8"/>
        <end position="54"/>
    </location>
</feature>
<protein>
    <recommendedName>
        <fullName evidence="2">RRM domain-containing protein</fullName>
    </recommendedName>
</protein>
<evidence type="ECO:0000313" key="4">
    <source>
        <dbReference type="Proteomes" id="UP001157418"/>
    </source>
</evidence>
<dbReference type="SUPFAM" id="SSF54928">
    <property type="entry name" value="RNA-binding domain, RBD"/>
    <property type="match status" value="1"/>
</dbReference>
<evidence type="ECO:0000313" key="3">
    <source>
        <dbReference type="EMBL" id="CAH1426257.1"/>
    </source>
</evidence>
<evidence type="ECO:0000256" key="1">
    <source>
        <dbReference type="PROSITE-ProRule" id="PRU00176"/>
    </source>
</evidence>
<dbReference type="AlphaFoldDB" id="A0AAU9MKD5"/>
<name>A0AAU9MKD5_9ASTR</name>
<dbReference type="PROSITE" id="PS50102">
    <property type="entry name" value="RRM"/>
    <property type="match status" value="1"/>
</dbReference>
<dbReference type="Pfam" id="PF00076">
    <property type="entry name" value="RRM_1"/>
    <property type="match status" value="1"/>
</dbReference>
<dbReference type="GO" id="GO:0003723">
    <property type="term" value="F:RNA binding"/>
    <property type="evidence" value="ECO:0007669"/>
    <property type="project" value="UniProtKB-UniRule"/>
</dbReference>
<dbReference type="Proteomes" id="UP001157418">
    <property type="component" value="Unassembled WGS sequence"/>
</dbReference>
<dbReference type="Gene3D" id="3.30.70.330">
    <property type="match status" value="1"/>
</dbReference>
<sequence>MDTDLTNTTVYIDNLDLGVAEEGLRSIFLQFGQIVYVKILAAKGCRFVQFVNRKLKSGVFAHLRSNLWSKSMKFIKGGI</sequence>